<name>A0A382CY60_9ZZZZ</name>
<evidence type="ECO:0000313" key="2">
    <source>
        <dbReference type="EMBL" id="SVB30257.1"/>
    </source>
</evidence>
<organism evidence="2">
    <name type="scientific">marine metagenome</name>
    <dbReference type="NCBI Taxonomy" id="408172"/>
    <lineage>
        <taxon>unclassified sequences</taxon>
        <taxon>metagenomes</taxon>
        <taxon>ecological metagenomes</taxon>
    </lineage>
</organism>
<dbReference type="EMBL" id="UINC01036382">
    <property type="protein sequence ID" value="SVB30257.1"/>
    <property type="molecule type" value="Genomic_DNA"/>
</dbReference>
<dbReference type="AlphaFoldDB" id="A0A382CY60"/>
<proteinExistence type="predicted"/>
<sequence>LKDMPRTPTGKPEKGKLAKIPVNN</sequence>
<feature type="compositionally biased region" description="Basic and acidic residues" evidence="1">
    <location>
        <begin position="1"/>
        <end position="16"/>
    </location>
</feature>
<protein>
    <recommendedName>
        <fullName evidence="3">AMP-binding enzyme C-terminal domain-containing protein</fullName>
    </recommendedName>
</protein>
<accession>A0A382CY60</accession>
<gene>
    <name evidence="2" type="ORF">METZ01_LOCUS183111</name>
</gene>
<feature type="region of interest" description="Disordered" evidence="1">
    <location>
        <begin position="1"/>
        <end position="24"/>
    </location>
</feature>
<reference evidence="2" key="1">
    <citation type="submission" date="2018-05" db="EMBL/GenBank/DDBJ databases">
        <authorList>
            <person name="Lanie J.A."/>
            <person name="Ng W.-L."/>
            <person name="Kazmierczak K.M."/>
            <person name="Andrzejewski T.M."/>
            <person name="Davidsen T.M."/>
            <person name="Wayne K.J."/>
            <person name="Tettelin H."/>
            <person name="Glass J.I."/>
            <person name="Rusch D."/>
            <person name="Podicherti R."/>
            <person name="Tsui H.-C.T."/>
            <person name="Winkler M.E."/>
        </authorList>
    </citation>
    <scope>NUCLEOTIDE SEQUENCE</scope>
</reference>
<evidence type="ECO:0000256" key="1">
    <source>
        <dbReference type="SAM" id="MobiDB-lite"/>
    </source>
</evidence>
<feature type="non-terminal residue" evidence="2">
    <location>
        <position position="1"/>
    </location>
</feature>
<evidence type="ECO:0008006" key="3">
    <source>
        <dbReference type="Google" id="ProtNLM"/>
    </source>
</evidence>